<comment type="caution">
    <text evidence="2">The sequence shown here is derived from an EMBL/GenBank/DDBJ whole genome shotgun (WGS) entry which is preliminary data.</text>
</comment>
<name>A0AAV7H983_DENCH</name>
<keyword evidence="3" id="KW-1185">Reference proteome</keyword>
<evidence type="ECO:0008006" key="4">
    <source>
        <dbReference type="Google" id="ProtNLM"/>
    </source>
</evidence>
<dbReference type="AlphaFoldDB" id="A0AAV7H983"/>
<reference evidence="2 3" key="1">
    <citation type="journal article" date="2021" name="Hortic Res">
        <title>Chromosome-scale assembly of the Dendrobium chrysotoxum genome enhances the understanding of orchid evolution.</title>
        <authorList>
            <person name="Zhang Y."/>
            <person name="Zhang G.Q."/>
            <person name="Zhang D."/>
            <person name="Liu X.D."/>
            <person name="Xu X.Y."/>
            <person name="Sun W.H."/>
            <person name="Yu X."/>
            <person name="Zhu X."/>
            <person name="Wang Z.W."/>
            <person name="Zhao X."/>
            <person name="Zhong W.Y."/>
            <person name="Chen H."/>
            <person name="Yin W.L."/>
            <person name="Huang T."/>
            <person name="Niu S.C."/>
            <person name="Liu Z.J."/>
        </authorList>
    </citation>
    <scope>NUCLEOTIDE SEQUENCE [LARGE SCALE GENOMIC DNA]</scope>
    <source>
        <strain evidence="2">Lindl</strain>
    </source>
</reference>
<keyword evidence="1" id="KW-0732">Signal</keyword>
<dbReference type="EMBL" id="JAGFBR010000007">
    <property type="protein sequence ID" value="KAH0464123.1"/>
    <property type="molecule type" value="Genomic_DNA"/>
</dbReference>
<evidence type="ECO:0000256" key="1">
    <source>
        <dbReference type="SAM" id="SignalP"/>
    </source>
</evidence>
<organism evidence="2 3">
    <name type="scientific">Dendrobium chrysotoxum</name>
    <name type="common">Orchid</name>
    <dbReference type="NCBI Taxonomy" id="161865"/>
    <lineage>
        <taxon>Eukaryota</taxon>
        <taxon>Viridiplantae</taxon>
        <taxon>Streptophyta</taxon>
        <taxon>Embryophyta</taxon>
        <taxon>Tracheophyta</taxon>
        <taxon>Spermatophyta</taxon>
        <taxon>Magnoliopsida</taxon>
        <taxon>Liliopsida</taxon>
        <taxon>Asparagales</taxon>
        <taxon>Orchidaceae</taxon>
        <taxon>Epidendroideae</taxon>
        <taxon>Malaxideae</taxon>
        <taxon>Dendrobiinae</taxon>
        <taxon>Dendrobium</taxon>
    </lineage>
</organism>
<proteinExistence type="predicted"/>
<evidence type="ECO:0000313" key="3">
    <source>
        <dbReference type="Proteomes" id="UP000775213"/>
    </source>
</evidence>
<feature type="chain" id="PRO_5043496389" description="DUF4283 domain-containing protein" evidence="1">
    <location>
        <begin position="19"/>
        <end position="162"/>
    </location>
</feature>
<feature type="signal peptide" evidence="1">
    <location>
        <begin position="1"/>
        <end position="18"/>
    </location>
</feature>
<gene>
    <name evidence="2" type="ORF">IEQ34_006909</name>
</gene>
<evidence type="ECO:0000313" key="2">
    <source>
        <dbReference type="EMBL" id="KAH0464123.1"/>
    </source>
</evidence>
<protein>
    <recommendedName>
        <fullName evidence="4">DUF4283 domain-containing protein</fullName>
    </recommendedName>
</protein>
<accession>A0AAV7H983</accession>
<sequence>MGLFGITMICMKWFSFLSFMVNKLLDPDFLDGYAKSRSFKDTLSGFKGSPSFPDLEATTTHYGLRTLWISEKEIKALAAPFVFSLFGKFASRQPKLDLFRNFFFNMKLSDDFSITLLDPQHLIKWSSMFDIHKESLIMPVWMPFPDLRYHLFLLKFFTVDWP</sequence>
<dbReference type="Proteomes" id="UP000775213">
    <property type="component" value="Unassembled WGS sequence"/>
</dbReference>